<keyword evidence="2" id="KW-1185">Reference proteome</keyword>
<protein>
    <submittedName>
        <fullName evidence="1">Uncharacterized protein</fullName>
    </submittedName>
</protein>
<comment type="caution">
    <text evidence="1">The sequence shown here is derived from an EMBL/GenBank/DDBJ whole genome shotgun (WGS) entry which is preliminary data.</text>
</comment>
<evidence type="ECO:0000313" key="2">
    <source>
        <dbReference type="Proteomes" id="UP000535305"/>
    </source>
</evidence>
<dbReference type="AlphaFoldDB" id="A0A7U8B5G8"/>
<dbReference type="EMBL" id="AABVLA010000032">
    <property type="protein sequence ID" value="EAJ1622444.1"/>
    <property type="molecule type" value="Genomic_DNA"/>
</dbReference>
<sequence>MEKNKIFDYMADNAAKWINTKLINGSARSYDKKLILEIDDCEFLLSDTEIYECNRLYEESLIVDSEKMQELGFSNFENYDDYCSIVYSDYELALEHAKYKITEMGFFYCIEEGHLFIYQNEKSLEEALYHISKQNKVKIGDLDRNTLLANQDKLEQFLDNSFIKQLLLYYGWDISVISFIGLVQECKSPNSYISDQYAEMILELKLPICEGNN</sequence>
<reference evidence="1 2" key="1">
    <citation type="submission" date="2018-06" db="EMBL/GenBank/DDBJ databases">
        <authorList>
            <consortium name="PulseNet: The National Subtyping Network for Foodborne Disease Surveillance"/>
            <person name="Tarr C.L."/>
            <person name="Trees E."/>
            <person name="Katz L.S."/>
            <person name="Carleton-Romer H.A."/>
            <person name="Stroika S."/>
            <person name="Kucerova Z."/>
            <person name="Roache K.F."/>
            <person name="Sabol A.L."/>
            <person name="Besser J."/>
            <person name="Gerner-Smidt P."/>
        </authorList>
    </citation>
    <scope>NUCLEOTIDE SEQUENCE [LARGE SCALE GENOMIC DNA]</scope>
    <source>
        <strain evidence="1 2">PNUSAC003104</strain>
    </source>
</reference>
<organism evidence="1 2">
    <name type="scientific">Campylobacter upsaliensis</name>
    <dbReference type="NCBI Taxonomy" id="28080"/>
    <lineage>
        <taxon>Bacteria</taxon>
        <taxon>Pseudomonadati</taxon>
        <taxon>Campylobacterota</taxon>
        <taxon>Epsilonproteobacteria</taxon>
        <taxon>Campylobacterales</taxon>
        <taxon>Campylobacteraceae</taxon>
        <taxon>Campylobacter</taxon>
    </lineage>
</organism>
<dbReference type="Proteomes" id="UP000535305">
    <property type="component" value="Unassembled WGS sequence"/>
</dbReference>
<evidence type="ECO:0000313" key="1">
    <source>
        <dbReference type="EMBL" id="EAJ1622444.1"/>
    </source>
</evidence>
<accession>A0A7U8B5G8</accession>
<proteinExistence type="predicted"/>
<name>A0A7U8B5G8_CAMUP</name>
<gene>
    <name evidence="1" type="ORF">CT510_07290</name>
</gene>